<accession>A0A1A3TQ36</accession>
<evidence type="ECO:0000313" key="3">
    <source>
        <dbReference type="Proteomes" id="UP000093759"/>
    </source>
</evidence>
<reference evidence="3" key="1">
    <citation type="submission" date="2016-06" db="EMBL/GenBank/DDBJ databases">
        <authorList>
            <person name="Sutton G."/>
            <person name="Brinkac L."/>
            <person name="Sanka R."/>
            <person name="Adams M."/>
            <person name="Lau E."/>
            <person name="Garcia-Basteiro A."/>
            <person name="Lopez-Varela E."/>
            <person name="Palencia S."/>
        </authorList>
    </citation>
    <scope>NUCLEOTIDE SEQUENCE [LARGE SCALE GENOMIC DNA]</scope>
    <source>
        <strain evidence="3">1274684.2</strain>
    </source>
</reference>
<dbReference type="InterPro" id="IPR029058">
    <property type="entry name" value="AB_hydrolase_fold"/>
</dbReference>
<dbReference type="Pfam" id="PF00561">
    <property type="entry name" value="Abhydrolase_1"/>
    <property type="match status" value="1"/>
</dbReference>
<dbReference type="GO" id="GO:0003824">
    <property type="term" value="F:catalytic activity"/>
    <property type="evidence" value="ECO:0007669"/>
    <property type="project" value="UniProtKB-ARBA"/>
</dbReference>
<organism evidence="2 3">
    <name type="scientific">Mycolicibacter sinensis (strain JDM601)</name>
    <name type="common">Mycobacterium sinense</name>
    <dbReference type="NCBI Taxonomy" id="875328"/>
    <lineage>
        <taxon>Bacteria</taxon>
        <taxon>Bacillati</taxon>
        <taxon>Actinomycetota</taxon>
        <taxon>Actinomycetes</taxon>
        <taxon>Mycobacteriales</taxon>
        <taxon>Mycobacteriaceae</taxon>
        <taxon>Mycolicibacter</taxon>
    </lineage>
</organism>
<dbReference type="RefSeq" id="WP_065025704.1">
    <property type="nucleotide sequence ID" value="NZ_LZMF01000123.1"/>
</dbReference>
<dbReference type="Proteomes" id="UP000093759">
    <property type="component" value="Unassembled WGS sequence"/>
</dbReference>
<protein>
    <submittedName>
        <fullName evidence="2">Oxidoreductase</fullName>
    </submittedName>
</protein>
<comment type="caution">
    <text evidence="2">The sequence shown here is derived from an EMBL/GenBank/DDBJ whole genome shotgun (WGS) entry which is preliminary data.</text>
</comment>
<evidence type="ECO:0000259" key="1">
    <source>
        <dbReference type="Pfam" id="PF00561"/>
    </source>
</evidence>
<feature type="domain" description="AB hydrolase-1" evidence="1">
    <location>
        <begin position="23"/>
        <end position="260"/>
    </location>
</feature>
<proteinExistence type="predicted"/>
<dbReference type="PANTHER" id="PTHR43689:SF8">
    <property type="entry name" value="ALPHA_BETA-HYDROLASES SUPERFAMILY PROTEIN"/>
    <property type="match status" value="1"/>
</dbReference>
<evidence type="ECO:0000313" key="2">
    <source>
        <dbReference type="EMBL" id="OBK84769.1"/>
    </source>
</evidence>
<dbReference type="PRINTS" id="PR00111">
    <property type="entry name" value="ABHYDROLASE"/>
</dbReference>
<dbReference type="AlphaFoldDB" id="A0A1A3TQ36"/>
<dbReference type="EMBL" id="LZMF01000123">
    <property type="protein sequence ID" value="OBK84769.1"/>
    <property type="molecule type" value="Genomic_DNA"/>
</dbReference>
<dbReference type="SUPFAM" id="SSF53474">
    <property type="entry name" value="alpha/beta-Hydrolases"/>
    <property type="match status" value="1"/>
</dbReference>
<sequence length="285" mass="30730">MPTVDIDAGTVHYDTAGPPDGRPVLFVHGYAMGSSLWGPLSARLAARNLRCIAPTWPLGAHPTALRPAADRSLPGIAAMVNAFMAALALDDVVLVGNDTGGVITQLVAVHYPDRLGALVLTSCDAFEHFPPPILKPFMLAAKTPITFRAALQPMRLRTFRRRGFGALSHGDIDHLVAEWVKPGLRDAAIAEDLRHLTKSLHQQTTLDAAARLGGFAKPALIAWSADDRFFPIDDGKRLADALPNARLELIENTRTFSMIDQPDQLADLVAEFAGATSGHEGRSRR</sequence>
<dbReference type="PANTHER" id="PTHR43689">
    <property type="entry name" value="HYDROLASE"/>
    <property type="match status" value="1"/>
</dbReference>
<dbReference type="Gene3D" id="3.40.50.1820">
    <property type="entry name" value="alpha/beta hydrolase"/>
    <property type="match status" value="1"/>
</dbReference>
<name>A0A1A3TQ36_MYCSD</name>
<gene>
    <name evidence="2" type="ORF">A5648_08815</name>
</gene>
<dbReference type="InterPro" id="IPR000073">
    <property type="entry name" value="AB_hydrolase_1"/>
</dbReference>